<dbReference type="InterPro" id="IPR024087">
    <property type="entry name" value="Creatininase-like_sf"/>
</dbReference>
<keyword evidence="7" id="KW-1185">Reference proteome</keyword>
<dbReference type="InterPro" id="IPR003785">
    <property type="entry name" value="Creatininase/forma_Hydrolase"/>
</dbReference>
<dbReference type="PANTHER" id="PTHR35005:SF1">
    <property type="entry name" value="2-AMINO-5-FORMYLAMINO-6-RIBOSYLAMINOPYRIMIDIN-4(3H)-ONE 5'-MONOPHOSPHATE DEFORMYLASE"/>
    <property type="match status" value="1"/>
</dbReference>
<keyword evidence="2" id="KW-0479">Metal-binding</keyword>
<accession>A0ABQ5UPK2</accession>
<reference evidence="6" key="1">
    <citation type="journal article" date="2014" name="Int. J. Syst. Evol. Microbiol.">
        <title>Complete genome of a new Firmicutes species belonging to the dominant human colonic microbiota ('Ruminococcus bicirculans') reveals two chromosomes and a selective capacity to utilize plant glucans.</title>
        <authorList>
            <consortium name="NISC Comparative Sequencing Program"/>
            <person name="Wegmann U."/>
            <person name="Louis P."/>
            <person name="Goesmann A."/>
            <person name="Henrissat B."/>
            <person name="Duncan S.H."/>
            <person name="Flint H.J."/>
        </authorList>
    </citation>
    <scope>NUCLEOTIDE SEQUENCE</scope>
    <source>
        <strain evidence="6">NBRC 107169</strain>
    </source>
</reference>
<evidence type="ECO:0000256" key="3">
    <source>
        <dbReference type="ARBA" id="ARBA00022801"/>
    </source>
</evidence>
<organism evidence="6 7">
    <name type="scientific">Maritalea porphyrae</name>
    <dbReference type="NCBI Taxonomy" id="880732"/>
    <lineage>
        <taxon>Bacteria</taxon>
        <taxon>Pseudomonadati</taxon>
        <taxon>Pseudomonadota</taxon>
        <taxon>Alphaproteobacteria</taxon>
        <taxon>Hyphomicrobiales</taxon>
        <taxon>Devosiaceae</taxon>
        <taxon>Maritalea</taxon>
    </lineage>
</organism>
<evidence type="ECO:0000256" key="5">
    <source>
        <dbReference type="ARBA" id="ARBA00024029"/>
    </source>
</evidence>
<dbReference type="Gene3D" id="3.40.50.10310">
    <property type="entry name" value="Creatininase"/>
    <property type="match status" value="1"/>
</dbReference>
<sequence>MGGVNNLMPVFNLMDLKRDELAALVDEQTIGVLPVAAIEPHGPHLPLSTDCDIAQGHLRAAQSAGCAANVLVFPIQQIGASDEHDHFVGTLSFDADQLLQNWYEIAARFYAWGGQRLIIMSSHGGNSAVVDQLILALRRDFEMLAVSSAWLRFGQPEGLFDAHERKYGIHGGDIETSLMLHYAPDKVDMDKARDCANSLGEIEAQSKHLTGFGKHRFGWMSDDLHEEGVVGNAKAATAEKGAASAAHAVEGFFELVEDVAKFDLSRFENKE</sequence>
<protein>
    <submittedName>
        <fullName evidence="6">Creatininase</fullName>
    </submittedName>
</protein>
<evidence type="ECO:0000313" key="7">
    <source>
        <dbReference type="Proteomes" id="UP001161405"/>
    </source>
</evidence>
<name>A0ABQ5UPK2_9HYPH</name>
<evidence type="ECO:0000256" key="2">
    <source>
        <dbReference type="ARBA" id="ARBA00022723"/>
    </source>
</evidence>
<dbReference type="SUPFAM" id="SSF102215">
    <property type="entry name" value="Creatininase"/>
    <property type="match status" value="1"/>
</dbReference>
<dbReference type="Proteomes" id="UP001161405">
    <property type="component" value="Unassembled WGS sequence"/>
</dbReference>
<keyword evidence="3" id="KW-0378">Hydrolase</keyword>
<comment type="caution">
    <text evidence="6">The sequence shown here is derived from an EMBL/GenBank/DDBJ whole genome shotgun (WGS) entry which is preliminary data.</text>
</comment>
<proteinExistence type="inferred from homology"/>
<dbReference type="Pfam" id="PF02633">
    <property type="entry name" value="Creatininase"/>
    <property type="match status" value="1"/>
</dbReference>
<keyword evidence="4" id="KW-0862">Zinc</keyword>
<evidence type="ECO:0000256" key="4">
    <source>
        <dbReference type="ARBA" id="ARBA00022833"/>
    </source>
</evidence>
<dbReference type="EMBL" id="BSNI01000001">
    <property type="protein sequence ID" value="GLQ16349.1"/>
    <property type="molecule type" value="Genomic_DNA"/>
</dbReference>
<comment type="similarity">
    <text evidence="5">Belongs to the creatininase superfamily.</text>
</comment>
<evidence type="ECO:0000256" key="1">
    <source>
        <dbReference type="ARBA" id="ARBA00001947"/>
    </source>
</evidence>
<evidence type="ECO:0000313" key="6">
    <source>
        <dbReference type="EMBL" id="GLQ16349.1"/>
    </source>
</evidence>
<dbReference type="PANTHER" id="PTHR35005">
    <property type="entry name" value="3-DEHYDRO-SCYLLO-INOSOSE HYDROLASE"/>
    <property type="match status" value="1"/>
</dbReference>
<reference evidence="6" key="2">
    <citation type="submission" date="2023-01" db="EMBL/GenBank/DDBJ databases">
        <title>Draft genome sequence of Maritalea porphyrae strain NBRC 107169.</title>
        <authorList>
            <person name="Sun Q."/>
            <person name="Mori K."/>
        </authorList>
    </citation>
    <scope>NUCLEOTIDE SEQUENCE</scope>
    <source>
        <strain evidence="6">NBRC 107169</strain>
    </source>
</reference>
<comment type="cofactor">
    <cofactor evidence="1">
        <name>Zn(2+)</name>
        <dbReference type="ChEBI" id="CHEBI:29105"/>
    </cofactor>
</comment>
<gene>
    <name evidence="6" type="ORF">GCM10007879_05980</name>
</gene>